<protein>
    <submittedName>
        <fullName evidence="2">Uncharacterized protein</fullName>
    </submittedName>
</protein>
<name>A0AAE1P6G9_9EUCA</name>
<dbReference type="EMBL" id="JAWZYT010002785">
    <property type="protein sequence ID" value="KAK4302071.1"/>
    <property type="molecule type" value="Genomic_DNA"/>
</dbReference>
<feature type="compositionally biased region" description="Polar residues" evidence="1">
    <location>
        <begin position="9"/>
        <end position="18"/>
    </location>
</feature>
<accession>A0AAE1P6G9</accession>
<dbReference type="Proteomes" id="UP001292094">
    <property type="component" value="Unassembled WGS sequence"/>
</dbReference>
<evidence type="ECO:0000313" key="3">
    <source>
        <dbReference type="Proteomes" id="UP001292094"/>
    </source>
</evidence>
<gene>
    <name evidence="2" type="ORF">Pmani_025815</name>
</gene>
<evidence type="ECO:0000313" key="2">
    <source>
        <dbReference type="EMBL" id="KAK4302071.1"/>
    </source>
</evidence>
<comment type="caution">
    <text evidence="2">The sequence shown here is derived from an EMBL/GenBank/DDBJ whole genome shotgun (WGS) entry which is preliminary data.</text>
</comment>
<organism evidence="2 3">
    <name type="scientific">Petrolisthes manimaculis</name>
    <dbReference type="NCBI Taxonomy" id="1843537"/>
    <lineage>
        <taxon>Eukaryota</taxon>
        <taxon>Metazoa</taxon>
        <taxon>Ecdysozoa</taxon>
        <taxon>Arthropoda</taxon>
        <taxon>Crustacea</taxon>
        <taxon>Multicrustacea</taxon>
        <taxon>Malacostraca</taxon>
        <taxon>Eumalacostraca</taxon>
        <taxon>Eucarida</taxon>
        <taxon>Decapoda</taxon>
        <taxon>Pleocyemata</taxon>
        <taxon>Anomura</taxon>
        <taxon>Galatheoidea</taxon>
        <taxon>Porcellanidae</taxon>
        <taxon>Petrolisthes</taxon>
    </lineage>
</organism>
<keyword evidence="3" id="KW-1185">Reference proteome</keyword>
<evidence type="ECO:0000256" key="1">
    <source>
        <dbReference type="SAM" id="MobiDB-lite"/>
    </source>
</evidence>
<sequence length="93" mass="10115">MEVAVLQDSDCTPTPSVDTSRRPTKSSLPPAQETGQDWREEEEERGGLVVVVVVVVVVVDGRTVSECPSGAGLLLTHMACRLHQYPTNRVSVR</sequence>
<feature type="region of interest" description="Disordered" evidence="1">
    <location>
        <begin position="1"/>
        <end position="44"/>
    </location>
</feature>
<feature type="compositionally biased region" description="Polar residues" evidence="1">
    <location>
        <begin position="25"/>
        <end position="35"/>
    </location>
</feature>
<proteinExistence type="predicted"/>
<dbReference type="AlphaFoldDB" id="A0AAE1P6G9"/>
<reference evidence="2" key="1">
    <citation type="submission" date="2023-11" db="EMBL/GenBank/DDBJ databases">
        <title>Genome assemblies of two species of porcelain crab, Petrolisthes cinctipes and Petrolisthes manimaculis (Anomura: Porcellanidae).</title>
        <authorList>
            <person name="Angst P."/>
        </authorList>
    </citation>
    <scope>NUCLEOTIDE SEQUENCE</scope>
    <source>
        <strain evidence="2">PB745_02</strain>
        <tissue evidence="2">Gill</tissue>
    </source>
</reference>